<evidence type="ECO:0000313" key="4">
    <source>
        <dbReference type="Proteomes" id="UP000657075"/>
    </source>
</evidence>
<sequence>MFIVTFFTIAFSMVVVTKASPNELGFTLIPIGNVVATAVSPSGYIAAVTNNPNGTATLFLIDNGKILWSKPLPAQICVYNDGNHPLTFVGDEYIIVADCNSDVMLININGGVVWVDNDLEPGNSATGVDSYSDLVLVTFGISWNNTGAPDAMLLSLSNGEVIWMFTYQPYTGVPHGTRGYPLFSGNGYFAFSMGNGWANGGTVFYFNNTGQLVWSYTYGGGYDPFFTAITPSGDYVIVQTMDLFNVNGGNTTLFNLNGQVVWSYVTGTVGNNQFTGGNPLYMSPNGEYFAVATDGVGSQYNGVYLFSTNGLMYHATIFPSTSTWSWPSVIVFNNGTVIAGLNNQLYELDTQGNVIAMATLPYDISDSIAITTNGQVVAVGTEGGLIILAPSQVVPQYGNAVINVFNVNGKPASTVPGAVYGLLMNSNFQVFAWAYMNSNSQLIFSNVPPGTYVLYIYHYPNSGLNYTEYWGNLTVTVTAGQTSTYNFTRDMPWIENMYATQSSSGAYTINVVINNSQDTSLNGVVTVYVSSQESQSSAQVLTQSVTLSPGTNTVTFTYTPSQPGTYYAYAVLNVTTQQPLGQPIATDQYSWTQIIQASSTTTSYILVGDAQIQNNALILTNDTPDTYGAVFWQSYFDSNKVVNLEINGSGFSSTGSVPGDGFVFYLFLNPSNWGIGPQFNNNVPSYSISGVSPVMGNVFFPQSTTPYIVVQWDPIWQNVYRQVGVVGQWNVWIIGPKGQVIKAWNGIGSESIFAPYSVKIEISYDPSTNTLMGIAFTWGFAISFFALNLNGYFTPPSSSNYVFGVGAATGFYHGEWYLDQYTSYYNVADYYVGYTQGSNVMLEELGKLINNTLYGIGLPGYSTAVSLSSLNLVSVDFSGITNYVVTININDYTNNGVTYIPIPSQLTINLTDLLWPQEAYTSGHGFSFQSSSNDLIYIVFISEGNEYGVVNNWNPFLDMYSYANYGTNYSPDGNCYGLSSTAILYFNRYIRGENTIDSLVVPYYPLQDYGLTTTPAYTAQLYLGYVNLSDDLLISPPQYNLMPAALEIAVHQFFDPNNYFQFKSFLIGSWAIVSLTPNDFNLLINILNSGHPVALVMFSRSATGVGIGYAIGYPSVIHAVVAWGYAKLANGSYAILISDPVFPGTIRVAIYNPSTDTFHYTWPDGTTYITFFVIEPTPARWSWFSSFSSSCVNVKCANITEELSPYTLIVVYAGSQSNEINAKVYLKGNSSMYDTFNQWGDSQSFVGYIPGSTGVFDGDVEVFAIPNQYDGDLEVDPIGTSVGIFIMQVSSSSIKGFLINATSSKPINVTIGLRPYGLTITSSSSASLNVTGFYMSSTRVIVNSTTAELEPNEATIINSTDLIGVPFLTTTTTTPVSMTIPPPPSYAFVNVIAPSYASWLVSAMASNGWYADYMGVGSMSFGPAYIGEPGTTVTFNVTRLGHCPSPSITYEPSNTLSLNYGPNYETIIINCEPTMSVALNVTSGGGVIALVNEPGLGQRQLILNGPTIESLELPINTTITIYAWPLPGFTVGGIYVNGNAMSGTNLYGAYVITDTVTSNQKIITQFK</sequence>
<evidence type="ECO:0000259" key="1">
    <source>
        <dbReference type="Pfam" id="PF13360"/>
    </source>
</evidence>
<gene>
    <name evidence="3" type="ORF">GCM10007112_08350</name>
    <name evidence="2" type="ORF">Vsou_06160</name>
</gene>
<dbReference type="SUPFAM" id="SSF49899">
    <property type="entry name" value="Concanavalin A-like lectins/glucanases"/>
    <property type="match status" value="1"/>
</dbReference>
<reference evidence="2" key="4">
    <citation type="journal article" date="2023" name="Microbiol. Resour. Announc.">
        <title>Complete Genome Sequence of Vulcanisaeta souniana Strain IC-059, a Hyperthermophilic Archaeon Isolated from Hot Spring Water in Japan.</title>
        <authorList>
            <person name="Kato S."/>
            <person name="Itoh T."/>
            <person name="Wu L."/>
            <person name="Ma J."/>
            <person name="Ohkuma M."/>
        </authorList>
    </citation>
    <scope>NUCLEOTIDE SEQUENCE</scope>
    <source>
        <strain evidence="2">JCM 11219</strain>
    </source>
</reference>
<accession>A0A830E647</accession>
<dbReference type="EMBL" id="BMNM01000002">
    <property type="protein sequence ID" value="GGI73819.1"/>
    <property type="molecule type" value="Genomic_DNA"/>
</dbReference>
<proteinExistence type="predicted"/>
<dbReference type="EMBL" id="AP026830">
    <property type="protein sequence ID" value="BDR91523.1"/>
    <property type="molecule type" value="Genomic_DNA"/>
</dbReference>
<name>A0A830E647_9CREN</name>
<reference evidence="3" key="1">
    <citation type="journal article" date="2014" name="Int. J. Syst. Evol. Microbiol.">
        <title>Complete genome sequence of Corynebacterium casei LMG S-19264T (=DSM 44701T), isolated from a smear-ripened cheese.</title>
        <authorList>
            <consortium name="US DOE Joint Genome Institute (JGI-PGF)"/>
            <person name="Walter F."/>
            <person name="Albersmeier A."/>
            <person name="Kalinowski J."/>
            <person name="Ruckert C."/>
        </authorList>
    </citation>
    <scope>NUCLEOTIDE SEQUENCE</scope>
    <source>
        <strain evidence="3">JCM 11219</strain>
    </source>
</reference>
<dbReference type="GeneID" id="76206173"/>
<dbReference type="Proteomes" id="UP000657075">
    <property type="component" value="Unassembled WGS sequence"/>
</dbReference>
<organism evidence="3 4">
    <name type="scientific">Vulcanisaeta souniana JCM 11219</name>
    <dbReference type="NCBI Taxonomy" id="1293586"/>
    <lineage>
        <taxon>Archaea</taxon>
        <taxon>Thermoproteota</taxon>
        <taxon>Thermoprotei</taxon>
        <taxon>Thermoproteales</taxon>
        <taxon>Thermoproteaceae</taxon>
        <taxon>Vulcanisaeta</taxon>
    </lineage>
</organism>
<reference evidence="3" key="2">
    <citation type="submission" date="2020-09" db="EMBL/GenBank/DDBJ databases">
        <authorList>
            <person name="Sun Q."/>
            <person name="Ohkuma M."/>
        </authorList>
    </citation>
    <scope>NUCLEOTIDE SEQUENCE</scope>
    <source>
        <strain evidence="3">JCM 11219</strain>
    </source>
</reference>
<dbReference type="Gene3D" id="2.60.120.200">
    <property type="match status" value="1"/>
</dbReference>
<protein>
    <recommendedName>
        <fullName evidence="1">Pyrrolo-quinoline quinone repeat domain-containing protein</fullName>
    </recommendedName>
</protein>
<reference evidence="5" key="3">
    <citation type="submission" date="2022-09" db="EMBL/GenBank/DDBJ databases">
        <title>Complete genome sequence of Vulcanisaeta souniana.</title>
        <authorList>
            <person name="Kato S."/>
            <person name="Itoh T."/>
            <person name="Ohkuma M."/>
        </authorList>
    </citation>
    <scope>NUCLEOTIDE SEQUENCE [LARGE SCALE GENOMIC DNA]</scope>
    <source>
        <strain evidence="5">JCM 11219</strain>
    </source>
</reference>
<dbReference type="InterPro" id="IPR002372">
    <property type="entry name" value="PQQ_rpt_dom"/>
</dbReference>
<evidence type="ECO:0000313" key="2">
    <source>
        <dbReference type="EMBL" id="BDR91523.1"/>
    </source>
</evidence>
<feature type="domain" description="Pyrrolo-quinoline quinone repeat" evidence="1">
    <location>
        <begin position="103"/>
        <end position="268"/>
    </location>
</feature>
<evidence type="ECO:0000313" key="3">
    <source>
        <dbReference type="EMBL" id="GGI73819.1"/>
    </source>
</evidence>
<dbReference type="SUPFAM" id="SSF50998">
    <property type="entry name" value="Quinoprotein alcohol dehydrogenase-like"/>
    <property type="match status" value="1"/>
</dbReference>
<dbReference type="Pfam" id="PF13360">
    <property type="entry name" value="PQQ_2"/>
    <property type="match status" value="1"/>
</dbReference>
<dbReference type="Gene3D" id="2.60.40.1120">
    <property type="entry name" value="Carboxypeptidase-like, regulatory domain"/>
    <property type="match status" value="1"/>
</dbReference>
<evidence type="ECO:0000313" key="5">
    <source>
        <dbReference type="Proteomes" id="UP001060771"/>
    </source>
</evidence>
<dbReference type="Proteomes" id="UP001060771">
    <property type="component" value="Chromosome"/>
</dbReference>
<dbReference type="RefSeq" id="WP_264890764.1">
    <property type="nucleotide sequence ID" value="NZ_AP026830.1"/>
</dbReference>
<keyword evidence="5" id="KW-1185">Reference proteome</keyword>
<dbReference type="InterPro" id="IPR013320">
    <property type="entry name" value="ConA-like_dom_sf"/>
</dbReference>
<dbReference type="InterPro" id="IPR011047">
    <property type="entry name" value="Quinoprotein_ADH-like_sf"/>
</dbReference>